<organism evidence="2 3">
    <name type="scientific">Methylobacterium trifolii</name>
    <dbReference type="NCBI Taxonomy" id="1003092"/>
    <lineage>
        <taxon>Bacteria</taxon>
        <taxon>Pseudomonadati</taxon>
        <taxon>Pseudomonadota</taxon>
        <taxon>Alphaproteobacteria</taxon>
        <taxon>Hyphomicrobiales</taxon>
        <taxon>Methylobacteriaceae</taxon>
        <taxon>Methylobacterium</taxon>
    </lineage>
</organism>
<gene>
    <name evidence="2" type="ORF">MPOCJGCO_0433</name>
</gene>
<evidence type="ECO:0000313" key="3">
    <source>
        <dbReference type="Proteomes" id="UP001055057"/>
    </source>
</evidence>
<evidence type="ECO:0000259" key="1">
    <source>
        <dbReference type="Pfam" id="PF01909"/>
    </source>
</evidence>
<dbReference type="Proteomes" id="UP001055057">
    <property type="component" value="Unassembled WGS sequence"/>
</dbReference>
<evidence type="ECO:0000313" key="2">
    <source>
        <dbReference type="EMBL" id="GJE58354.1"/>
    </source>
</evidence>
<accession>A0ABQ4TV66</accession>
<dbReference type="SUPFAM" id="SSF81301">
    <property type="entry name" value="Nucleotidyltransferase"/>
    <property type="match status" value="1"/>
</dbReference>
<sequence length="108" mass="11692">MTSPPDTRSPTQAHRARAVAGARAAVDALRELGVSALVTGSLADGRFRFGSDVDLLVTRCPRHLKYAIEGVVEDCLGGIPFDVIYLDEVLGWRAPSFMEKAVDARHLD</sequence>
<dbReference type="Pfam" id="PF01909">
    <property type="entry name" value="NTP_transf_2"/>
    <property type="match status" value="1"/>
</dbReference>
<feature type="domain" description="Polymerase nucleotidyl transferase" evidence="1">
    <location>
        <begin position="27"/>
        <end position="83"/>
    </location>
</feature>
<dbReference type="InterPro" id="IPR043519">
    <property type="entry name" value="NT_sf"/>
</dbReference>
<reference evidence="2" key="2">
    <citation type="submission" date="2021-08" db="EMBL/GenBank/DDBJ databases">
        <authorList>
            <person name="Tani A."/>
            <person name="Ola A."/>
            <person name="Ogura Y."/>
            <person name="Katsura K."/>
            <person name="Hayashi T."/>
        </authorList>
    </citation>
    <scope>NUCLEOTIDE SEQUENCE</scope>
    <source>
        <strain evidence="2">DSM 23632</strain>
    </source>
</reference>
<protein>
    <recommendedName>
        <fullName evidence="1">Polymerase nucleotidyl transferase domain-containing protein</fullName>
    </recommendedName>
</protein>
<dbReference type="InterPro" id="IPR002934">
    <property type="entry name" value="Polymerase_NTP_transf_dom"/>
</dbReference>
<comment type="caution">
    <text evidence="2">The sequence shown here is derived from an EMBL/GenBank/DDBJ whole genome shotgun (WGS) entry which is preliminary data.</text>
</comment>
<keyword evidence="3" id="KW-1185">Reference proteome</keyword>
<name>A0ABQ4TV66_9HYPH</name>
<reference evidence="2" key="1">
    <citation type="journal article" date="2021" name="Front. Microbiol.">
        <title>Comprehensive Comparative Genomics and Phenotyping of Methylobacterium Species.</title>
        <authorList>
            <person name="Alessa O."/>
            <person name="Ogura Y."/>
            <person name="Fujitani Y."/>
            <person name="Takami H."/>
            <person name="Hayashi T."/>
            <person name="Sahin N."/>
            <person name="Tani A."/>
        </authorList>
    </citation>
    <scope>NUCLEOTIDE SEQUENCE</scope>
    <source>
        <strain evidence="2">DSM 23632</strain>
    </source>
</reference>
<dbReference type="EMBL" id="BPRB01000028">
    <property type="protein sequence ID" value="GJE58354.1"/>
    <property type="molecule type" value="Genomic_DNA"/>
</dbReference>
<dbReference type="CDD" id="cd05403">
    <property type="entry name" value="NT_KNTase_like"/>
    <property type="match status" value="1"/>
</dbReference>
<proteinExistence type="predicted"/>